<evidence type="ECO:0000313" key="1">
    <source>
        <dbReference type="EMBL" id="TNN88852.1"/>
    </source>
</evidence>
<comment type="caution">
    <text evidence="1">The sequence shown here is derived from an EMBL/GenBank/DDBJ whole genome shotgun (WGS) entry which is preliminary data.</text>
</comment>
<dbReference type="Proteomes" id="UP000314294">
    <property type="component" value="Unassembled WGS sequence"/>
</dbReference>
<proteinExistence type="predicted"/>
<reference evidence="1 2" key="1">
    <citation type="submission" date="2019-03" db="EMBL/GenBank/DDBJ databases">
        <title>First draft genome of Liparis tanakae, snailfish: a comprehensive survey of snailfish specific genes.</title>
        <authorList>
            <person name="Kim W."/>
            <person name="Song I."/>
            <person name="Jeong J.-H."/>
            <person name="Kim D."/>
            <person name="Kim S."/>
            <person name="Ryu S."/>
            <person name="Song J.Y."/>
            <person name="Lee S.K."/>
        </authorList>
    </citation>
    <scope>NUCLEOTIDE SEQUENCE [LARGE SCALE GENOMIC DNA]</scope>
    <source>
        <tissue evidence="1">Muscle</tissue>
    </source>
</reference>
<gene>
    <name evidence="1" type="ORF">EYF80_000730</name>
</gene>
<organism evidence="1 2">
    <name type="scientific">Liparis tanakae</name>
    <name type="common">Tanaka's snailfish</name>
    <dbReference type="NCBI Taxonomy" id="230148"/>
    <lineage>
        <taxon>Eukaryota</taxon>
        <taxon>Metazoa</taxon>
        <taxon>Chordata</taxon>
        <taxon>Craniata</taxon>
        <taxon>Vertebrata</taxon>
        <taxon>Euteleostomi</taxon>
        <taxon>Actinopterygii</taxon>
        <taxon>Neopterygii</taxon>
        <taxon>Teleostei</taxon>
        <taxon>Neoteleostei</taxon>
        <taxon>Acanthomorphata</taxon>
        <taxon>Eupercaria</taxon>
        <taxon>Perciformes</taxon>
        <taxon>Cottioidei</taxon>
        <taxon>Cottales</taxon>
        <taxon>Liparidae</taxon>
        <taxon>Liparis</taxon>
    </lineage>
</organism>
<dbReference type="AlphaFoldDB" id="A0A4Z2JHW1"/>
<name>A0A4Z2JHW1_9TELE</name>
<keyword evidence="2" id="KW-1185">Reference proteome</keyword>
<sequence>MRCRVAHECPSRRPEEAAWSSFGAAEGHRRGSAFKGPEARYRLKGLVVRLMGQMTSLRREPSTRRSLHVASAPLCCLCNTSVPPPQVVGVSAGGSAFCGGHCASSEPGLPTLVLLPSHQAHPLLIYPTCTNLASFGLICMQTTGWAGDRILCNAGTRTRSAGDAVPIAVFTRSDSSHLQVQHDGWVPSHRCTSCSDYMRFTIAFSCVYCWLRQSCRFCHSLHRLHGNRACATAWLNSLAARATDTTT</sequence>
<protein>
    <submittedName>
        <fullName evidence="1">Uncharacterized protein</fullName>
    </submittedName>
</protein>
<dbReference type="EMBL" id="SRLO01000003">
    <property type="protein sequence ID" value="TNN88852.1"/>
    <property type="molecule type" value="Genomic_DNA"/>
</dbReference>
<accession>A0A4Z2JHW1</accession>
<evidence type="ECO:0000313" key="2">
    <source>
        <dbReference type="Proteomes" id="UP000314294"/>
    </source>
</evidence>